<dbReference type="EMBL" id="RBIL01000001">
    <property type="protein sequence ID" value="RKQ92932.1"/>
    <property type="molecule type" value="Genomic_DNA"/>
</dbReference>
<dbReference type="PANTHER" id="PTHR43431:SF7">
    <property type="entry name" value="OXIDOREDUCTASE, SHORT CHAIN DEHYDROGENASE_REDUCTASE FAMILY (AFU_ORTHOLOGUE AFUA_5G14000)"/>
    <property type="match status" value="1"/>
</dbReference>
<gene>
    <name evidence="1" type="ORF">C8N24_2788</name>
</gene>
<evidence type="ECO:0000313" key="1">
    <source>
        <dbReference type="EMBL" id="RKQ92932.1"/>
    </source>
</evidence>
<accession>A0A660LD53</accession>
<dbReference type="AlphaFoldDB" id="A0A660LD53"/>
<dbReference type="RefSeq" id="WP_121250700.1">
    <property type="nucleotide sequence ID" value="NZ_RBIL01000001.1"/>
</dbReference>
<dbReference type="SUPFAM" id="SSF51735">
    <property type="entry name" value="NAD(P)-binding Rossmann-fold domains"/>
    <property type="match status" value="1"/>
</dbReference>
<protein>
    <submittedName>
        <fullName evidence="1">NADP-dependent 3-hydroxy acid dehydrogenase YdfG</fullName>
    </submittedName>
</protein>
<dbReference type="InterPro" id="IPR036291">
    <property type="entry name" value="NAD(P)-bd_dom_sf"/>
</dbReference>
<reference evidence="1 2" key="1">
    <citation type="submission" date="2018-10" db="EMBL/GenBank/DDBJ databases">
        <title>Genomic Encyclopedia of Archaeal and Bacterial Type Strains, Phase II (KMG-II): from individual species to whole genera.</title>
        <authorList>
            <person name="Goeker M."/>
        </authorList>
    </citation>
    <scope>NUCLEOTIDE SEQUENCE [LARGE SCALE GENOMIC DNA]</scope>
    <source>
        <strain evidence="1 2">DSM 14954</strain>
    </source>
</reference>
<comment type="caution">
    <text evidence="1">The sequence shown here is derived from an EMBL/GenBank/DDBJ whole genome shotgun (WGS) entry which is preliminary data.</text>
</comment>
<dbReference type="Pfam" id="PF00106">
    <property type="entry name" value="adh_short"/>
    <property type="match status" value="1"/>
</dbReference>
<name>A0A660LD53_9ACTN</name>
<organism evidence="1 2">
    <name type="scientific">Solirubrobacter pauli</name>
    <dbReference type="NCBI Taxonomy" id="166793"/>
    <lineage>
        <taxon>Bacteria</taxon>
        <taxon>Bacillati</taxon>
        <taxon>Actinomycetota</taxon>
        <taxon>Thermoleophilia</taxon>
        <taxon>Solirubrobacterales</taxon>
        <taxon>Solirubrobacteraceae</taxon>
        <taxon>Solirubrobacter</taxon>
    </lineage>
</organism>
<proteinExistence type="predicted"/>
<dbReference type="PANTHER" id="PTHR43431">
    <property type="entry name" value="OXIDOREDUCTASE, SHORT CHAIN DEHYDROGENASE/REDUCTASE FAMILY (AFU_ORTHOLOGUE AFUA_5G14000)"/>
    <property type="match status" value="1"/>
</dbReference>
<dbReference type="InterPro" id="IPR002347">
    <property type="entry name" value="SDR_fam"/>
</dbReference>
<dbReference type="Proteomes" id="UP000278962">
    <property type="component" value="Unassembled WGS sequence"/>
</dbReference>
<dbReference type="OrthoDB" id="9799818at2"/>
<keyword evidence="2" id="KW-1185">Reference proteome</keyword>
<dbReference type="Gene3D" id="3.40.50.720">
    <property type="entry name" value="NAD(P)-binding Rossmann-like Domain"/>
    <property type="match status" value="1"/>
</dbReference>
<sequence>MSQVIAVFGAGPGLGASVARRFGREGYRVALVARRLAPLEALAAELAEEGIEAAPFSVDLTDQAAALVTLEAIHARFGRIDALYYAPVPEGAFIAARDLRAADIRPLVELLVFTPIELINAVVPELVDRGSGAIVVGHGASAVHPHPGMSGPGVPMAATRNYLHSLNGELADAGVYVGTIAIQAMIAGSAAHAALTSGDLDLGGADFPVVQPADLAEAVWELVTRRDRVELVHP</sequence>
<evidence type="ECO:0000313" key="2">
    <source>
        <dbReference type="Proteomes" id="UP000278962"/>
    </source>
</evidence>